<dbReference type="AlphaFoldDB" id="E3J7M6"/>
<dbReference type="Gene3D" id="3.40.50.150">
    <property type="entry name" value="Vaccinia Virus protein VP39"/>
    <property type="match status" value="1"/>
</dbReference>
<keyword evidence="2" id="KW-0808">Transferase</keyword>
<dbReference type="Pfam" id="PF13649">
    <property type="entry name" value="Methyltransf_25"/>
    <property type="match status" value="1"/>
</dbReference>
<feature type="domain" description="Methyltransferase" evidence="1">
    <location>
        <begin position="55"/>
        <end position="147"/>
    </location>
</feature>
<dbReference type="InterPro" id="IPR029063">
    <property type="entry name" value="SAM-dependent_MTases_sf"/>
</dbReference>
<dbReference type="Proteomes" id="UP000002484">
    <property type="component" value="Chromosome"/>
</dbReference>
<dbReference type="eggNOG" id="COG2226">
    <property type="taxonomic scope" value="Bacteria"/>
</dbReference>
<dbReference type="PANTHER" id="PTHR43591:SF24">
    <property type="entry name" value="2-METHOXY-6-POLYPRENYL-1,4-BENZOQUINOL METHYLASE, MITOCHONDRIAL"/>
    <property type="match status" value="1"/>
</dbReference>
<keyword evidence="2" id="KW-0489">Methyltransferase</keyword>
<gene>
    <name evidence="2" type="ordered locus">FraEuI1c_1575</name>
</gene>
<dbReference type="InterPro" id="IPR041698">
    <property type="entry name" value="Methyltransf_25"/>
</dbReference>
<evidence type="ECO:0000313" key="2">
    <source>
        <dbReference type="EMBL" id="ADP79635.1"/>
    </source>
</evidence>
<proteinExistence type="predicted"/>
<dbReference type="RefSeq" id="WP_013422754.1">
    <property type="nucleotide sequence ID" value="NC_014666.1"/>
</dbReference>
<dbReference type="CDD" id="cd02440">
    <property type="entry name" value="AdoMet_MTases"/>
    <property type="match status" value="1"/>
</dbReference>
<dbReference type="HOGENOM" id="CLU_037990_2_1_11"/>
<evidence type="ECO:0000313" key="3">
    <source>
        <dbReference type="Proteomes" id="UP000002484"/>
    </source>
</evidence>
<dbReference type="InParanoid" id="E3J7M6"/>
<organism evidence="2 3">
    <name type="scientific">Pseudofrankia inefficax (strain DSM 45817 / CECT 9037 / DDB 130130 / EuI1c)</name>
    <name type="common">Frankia inefficax</name>
    <dbReference type="NCBI Taxonomy" id="298654"/>
    <lineage>
        <taxon>Bacteria</taxon>
        <taxon>Bacillati</taxon>
        <taxon>Actinomycetota</taxon>
        <taxon>Actinomycetes</taxon>
        <taxon>Frankiales</taxon>
        <taxon>Frankiaceae</taxon>
        <taxon>Pseudofrankia</taxon>
    </lineage>
</organism>
<dbReference type="PANTHER" id="PTHR43591">
    <property type="entry name" value="METHYLTRANSFERASE"/>
    <property type="match status" value="1"/>
</dbReference>
<name>E3J7M6_PSEI1</name>
<dbReference type="SUPFAM" id="SSF53335">
    <property type="entry name" value="S-adenosyl-L-methionine-dependent methyltransferases"/>
    <property type="match status" value="1"/>
</dbReference>
<sequence length="281" mass="29724">MTVSPTTTSGPDLAAVKAKQQKTWSSGDYSVIGSRIVLQSELLVDAADLRPGWSVLDVACGAGNAAIAAARSDARVIGVDYVPELLARARERAAAEALAVDFQTGDAEALPFPAESFDAVLSVFGAMFAPDHARTADEMIRVTRPGGVIGLASWTPEGFIGEMFRTISSHVPAPKGVASPLLWGTTDHLAELFGPAAAEIRSVERTCVFRFASPEDFAGTFRAWYGPTLKAFEALDDAGRTALAADLAGLARRWSRNPDGQTVALPSTYLETIITLRNADA</sequence>
<keyword evidence="3" id="KW-1185">Reference proteome</keyword>
<dbReference type="KEGG" id="fri:FraEuI1c_1575"/>
<reference evidence="2 3" key="1">
    <citation type="submission" date="2010-10" db="EMBL/GenBank/DDBJ databases">
        <title>Complete sequence of Frankia sp. EuI1c.</title>
        <authorList>
            <consortium name="US DOE Joint Genome Institute"/>
            <person name="Lucas S."/>
            <person name="Copeland A."/>
            <person name="Lapidus A."/>
            <person name="Cheng J.-F."/>
            <person name="Bruce D."/>
            <person name="Goodwin L."/>
            <person name="Pitluck S."/>
            <person name="Chertkov O."/>
            <person name="Detter J.C."/>
            <person name="Han C."/>
            <person name="Tapia R."/>
            <person name="Land M."/>
            <person name="Hauser L."/>
            <person name="Jeffries C."/>
            <person name="Kyrpides N."/>
            <person name="Ivanova N."/>
            <person name="Mikhailova N."/>
            <person name="Beauchemin N."/>
            <person name="Sen A."/>
            <person name="Sur S.A."/>
            <person name="Gtari M."/>
            <person name="Wall L."/>
            <person name="Tisa L."/>
            <person name="Woyke T."/>
        </authorList>
    </citation>
    <scope>NUCLEOTIDE SEQUENCE [LARGE SCALE GENOMIC DNA]</scope>
    <source>
        <strain evidence="3">DSM 45817 / CECT 9037 / EuI1c</strain>
    </source>
</reference>
<dbReference type="EMBL" id="CP002299">
    <property type="protein sequence ID" value="ADP79635.1"/>
    <property type="molecule type" value="Genomic_DNA"/>
</dbReference>
<dbReference type="GO" id="GO:0008168">
    <property type="term" value="F:methyltransferase activity"/>
    <property type="evidence" value="ECO:0007669"/>
    <property type="project" value="UniProtKB-KW"/>
</dbReference>
<dbReference type="GO" id="GO:0032259">
    <property type="term" value="P:methylation"/>
    <property type="evidence" value="ECO:0007669"/>
    <property type="project" value="UniProtKB-KW"/>
</dbReference>
<protein>
    <submittedName>
        <fullName evidence="2">Methyltransferase type 11</fullName>
    </submittedName>
</protein>
<dbReference type="STRING" id="298654.FraEuI1c_1575"/>
<dbReference type="OrthoDB" id="9795634at2"/>
<accession>E3J7M6</accession>
<evidence type="ECO:0000259" key="1">
    <source>
        <dbReference type="Pfam" id="PF13649"/>
    </source>
</evidence>